<organism evidence="1 2">
    <name type="scientific">Mycobacterium ulcerans str. Harvey</name>
    <dbReference type="NCBI Taxonomy" id="1299332"/>
    <lineage>
        <taxon>Bacteria</taxon>
        <taxon>Bacillati</taxon>
        <taxon>Actinomycetota</taxon>
        <taxon>Actinomycetes</taxon>
        <taxon>Mycobacteriales</taxon>
        <taxon>Mycobacteriaceae</taxon>
        <taxon>Mycobacterium</taxon>
        <taxon>Mycobacterium ulcerans group</taxon>
    </lineage>
</organism>
<feature type="non-terminal residue" evidence="1">
    <location>
        <position position="1"/>
    </location>
</feature>
<dbReference type="Proteomes" id="UP000020681">
    <property type="component" value="Unassembled WGS sequence"/>
</dbReference>
<name>A0ABN0R9G2_MYCUL</name>
<sequence>PPTLIFDHPTPHAVAEHLLEQILASVPWCRLRW</sequence>
<dbReference type="EMBL" id="JAOL01000045">
    <property type="protein sequence ID" value="EUA93759.1"/>
    <property type="molecule type" value="Genomic_DNA"/>
</dbReference>
<dbReference type="InterPro" id="IPR036736">
    <property type="entry name" value="ACP-like_sf"/>
</dbReference>
<evidence type="ECO:0000313" key="1">
    <source>
        <dbReference type="EMBL" id="EUA93759.1"/>
    </source>
</evidence>
<keyword evidence="2" id="KW-1185">Reference proteome</keyword>
<reference evidence="1 2" key="1">
    <citation type="submission" date="2014-01" db="EMBL/GenBank/DDBJ databases">
        <authorList>
            <person name="Dobos K."/>
            <person name="Lenaerts A."/>
            <person name="Ordway D."/>
            <person name="DeGroote M.A."/>
            <person name="Parker T."/>
            <person name="Sizemore C."/>
            <person name="Tallon L.J."/>
            <person name="Sadzewicz L.K."/>
            <person name="Sengamalay N."/>
            <person name="Fraser C.M."/>
            <person name="Hine E."/>
            <person name="Shefchek K.A."/>
            <person name="Das S.P."/>
            <person name="Tettelin H."/>
        </authorList>
    </citation>
    <scope>NUCLEOTIDE SEQUENCE [LARGE SCALE GENOMIC DNA]</scope>
    <source>
        <strain evidence="1 2">Harvey</strain>
    </source>
</reference>
<proteinExistence type="predicted"/>
<gene>
    <name evidence="1" type="ORF">I551_8991</name>
</gene>
<accession>A0ABN0R9G2</accession>
<dbReference type="Gene3D" id="1.10.1200.10">
    <property type="entry name" value="ACP-like"/>
    <property type="match status" value="1"/>
</dbReference>
<protein>
    <submittedName>
        <fullName evidence="1">Type I polyketide synthase domain protein</fullName>
    </submittedName>
</protein>
<evidence type="ECO:0000313" key="2">
    <source>
        <dbReference type="Proteomes" id="UP000020681"/>
    </source>
</evidence>
<comment type="caution">
    <text evidence="1">The sequence shown here is derived from an EMBL/GenBank/DDBJ whole genome shotgun (WGS) entry which is preliminary data.</text>
</comment>